<dbReference type="Proteomes" id="UP001489004">
    <property type="component" value="Unassembled WGS sequence"/>
</dbReference>
<gene>
    <name evidence="1" type="ORF">WJX72_005337</name>
</gene>
<proteinExistence type="predicted"/>
<evidence type="ECO:0000313" key="1">
    <source>
        <dbReference type="EMBL" id="KAK9817984.1"/>
    </source>
</evidence>
<sequence>MIAAERRQTDAGVAAAVAGLDCAIELGFFGGAHAATVAAITLDELLDDSGRLGLRDSLVLLSEALQLLWVATTGESCEQCHPLLLADYVVALVKRWILKGIADPPGAMQLLMSIVQTCFNTGLFRKQLAPAFVEMLMAYLQKEKLMKINFAWGSIMPGCLTPNPDRTVKSLTPQAAALDVIILCERPCMASTAADIAERLAFLCKRVKDDGADELVAKCAWATKMRDVEAFAARARRKNVDVSLVTQRLESLTNQVRQTAGFRAAADADAAFAALMLEEEQAADQKAKQEAKAAAKRAKKQRLSLWCAAVWGKAEG</sequence>
<accession>A0AAW1QBL5</accession>
<reference evidence="1 2" key="1">
    <citation type="journal article" date="2024" name="Nat. Commun.">
        <title>Phylogenomics reveals the evolutionary origins of lichenization in chlorophyte algae.</title>
        <authorList>
            <person name="Puginier C."/>
            <person name="Libourel C."/>
            <person name="Otte J."/>
            <person name="Skaloud P."/>
            <person name="Haon M."/>
            <person name="Grisel S."/>
            <person name="Petersen M."/>
            <person name="Berrin J.G."/>
            <person name="Delaux P.M."/>
            <person name="Dal Grande F."/>
            <person name="Keller J."/>
        </authorList>
    </citation>
    <scope>NUCLEOTIDE SEQUENCE [LARGE SCALE GENOMIC DNA]</scope>
    <source>
        <strain evidence="1 2">SAG 2043</strain>
    </source>
</reference>
<evidence type="ECO:0000313" key="2">
    <source>
        <dbReference type="Proteomes" id="UP001489004"/>
    </source>
</evidence>
<keyword evidence="2" id="KW-1185">Reference proteome</keyword>
<comment type="caution">
    <text evidence="1">The sequence shown here is derived from an EMBL/GenBank/DDBJ whole genome shotgun (WGS) entry which is preliminary data.</text>
</comment>
<name>A0AAW1QBL5_9CHLO</name>
<dbReference type="EMBL" id="JALJOR010000004">
    <property type="protein sequence ID" value="KAK9817984.1"/>
    <property type="molecule type" value="Genomic_DNA"/>
</dbReference>
<organism evidence="1 2">
    <name type="scientific">[Myrmecia] bisecta</name>
    <dbReference type="NCBI Taxonomy" id="41462"/>
    <lineage>
        <taxon>Eukaryota</taxon>
        <taxon>Viridiplantae</taxon>
        <taxon>Chlorophyta</taxon>
        <taxon>core chlorophytes</taxon>
        <taxon>Trebouxiophyceae</taxon>
        <taxon>Trebouxiales</taxon>
        <taxon>Trebouxiaceae</taxon>
        <taxon>Myrmecia</taxon>
    </lineage>
</organism>
<dbReference type="AlphaFoldDB" id="A0AAW1QBL5"/>
<protein>
    <submittedName>
        <fullName evidence="1">Uncharacterized protein</fullName>
    </submittedName>
</protein>